<evidence type="ECO:0000313" key="3">
    <source>
        <dbReference type="EMBL" id="MBK5929060.1"/>
    </source>
</evidence>
<proteinExistence type="predicted"/>
<feature type="signal peptide" evidence="1">
    <location>
        <begin position="1"/>
        <end position="22"/>
    </location>
</feature>
<keyword evidence="4" id="KW-1185">Reference proteome</keyword>
<accession>A0AAJ0UDP1</accession>
<dbReference type="InterPro" id="IPR013424">
    <property type="entry name" value="Ice-binding_C"/>
</dbReference>
<feature type="chain" id="PRO_5042608307" description="Ice-binding protein C-terminal domain-containing protein" evidence="1">
    <location>
        <begin position="23"/>
        <end position="216"/>
    </location>
</feature>
<reference evidence="3" key="2">
    <citation type="journal article" date="2020" name="Microorganisms">
        <title>Osmotic Adaptation and Compatible Solute Biosynthesis of Phototrophic Bacteria as Revealed from Genome Analyses.</title>
        <authorList>
            <person name="Imhoff J.F."/>
            <person name="Rahn T."/>
            <person name="Kunzel S."/>
            <person name="Keller A."/>
            <person name="Neulinger S.C."/>
        </authorList>
    </citation>
    <scope>NUCLEOTIDE SEQUENCE</scope>
    <source>
        <strain evidence="3">DSM 4395</strain>
    </source>
</reference>
<evidence type="ECO:0000256" key="1">
    <source>
        <dbReference type="SAM" id="SignalP"/>
    </source>
</evidence>
<evidence type="ECO:0000313" key="4">
    <source>
        <dbReference type="Proteomes" id="UP001296967"/>
    </source>
</evidence>
<dbReference type="Proteomes" id="UP001296967">
    <property type="component" value="Unassembled WGS sequence"/>
</dbReference>
<dbReference type="EMBL" id="NHSF01000005">
    <property type="protein sequence ID" value="MBK5929060.1"/>
    <property type="molecule type" value="Genomic_DNA"/>
</dbReference>
<comment type="caution">
    <text evidence="3">The sequence shown here is derived from an EMBL/GenBank/DDBJ whole genome shotgun (WGS) entry which is preliminary data.</text>
</comment>
<feature type="domain" description="Ice-binding protein C-terminal" evidence="2">
    <location>
        <begin position="188"/>
        <end position="211"/>
    </location>
</feature>
<gene>
    <name evidence="3" type="ORF">CCR82_00515</name>
</gene>
<organism evidence="3 4">
    <name type="scientific">Halochromatium salexigens</name>
    <name type="common">Chromatium salexigens</name>
    <dbReference type="NCBI Taxonomy" id="49447"/>
    <lineage>
        <taxon>Bacteria</taxon>
        <taxon>Pseudomonadati</taxon>
        <taxon>Pseudomonadota</taxon>
        <taxon>Gammaproteobacteria</taxon>
        <taxon>Chromatiales</taxon>
        <taxon>Chromatiaceae</taxon>
        <taxon>Halochromatium</taxon>
    </lineage>
</organism>
<name>A0AAJ0UDP1_HALSE</name>
<protein>
    <recommendedName>
        <fullName evidence="2">Ice-binding protein C-terminal domain-containing protein</fullName>
    </recommendedName>
</protein>
<dbReference type="RefSeq" id="WP_201243251.1">
    <property type="nucleotide sequence ID" value="NZ_NHSF01000005.1"/>
</dbReference>
<reference evidence="3" key="1">
    <citation type="submission" date="2017-05" db="EMBL/GenBank/DDBJ databases">
        <authorList>
            <person name="Imhoff J.F."/>
            <person name="Rahn T."/>
            <person name="Kuenzel S."/>
            <person name="Neulinger S.C."/>
        </authorList>
    </citation>
    <scope>NUCLEOTIDE SEQUENCE</scope>
    <source>
        <strain evidence="3">DSM 4395</strain>
    </source>
</reference>
<sequence>MHPTILSVPVLLAAFTAAPVMAIPTIYTDIASFDSALGAPSDILDDFNDVSTTFGGFTQLTLPINRGDYSLTNQIGTIWANDGGLPNTVDGSDFLLLGDLFVANPAGFTVSFSSPVIAFGFDYNNSGGNEVNLDVTSGVFNQTLTVQDPVNFFGVVFDAPVSSLALRKDPGSFAGIDNFRIPGQAAVTVPEPGTAVLVGLGLAGLNLRARRRWRHS</sequence>
<dbReference type="Pfam" id="PF07589">
    <property type="entry name" value="PEP-CTERM"/>
    <property type="match status" value="1"/>
</dbReference>
<evidence type="ECO:0000259" key="2">
    <source>
        <dbReference type="Pfam" id="PF07589"/>
    </source>
</evidence>
<dbReference type="AlphaFoldDB" id="A0AAJ0UDP1"/>
<dbReference type="NCBIfam" id="TIGR02595">
    <property type="entry name" value="PEP_CTERM"/>
    <property type="match status" value="1"/>
</dbReference>
<keyword evidence="1" id="KW-0732">Signal</keyword>